<reference evidence="2 3" key="1">
    <citation type="submission" date="2020-03" db="EMBL/GenBank/DDBJ databases">
        <title>Whole genome shotgun sequence of Phytohabitans suffuscus NBRC 105367.</title>
        <authorList>
            <person name="Komaki H."/>
            <person name="Tamura T."/>
        </authorList>
    </citation>
    <scope>NUCLEOTIDE SEQUENCE [LARGE SCALE GENOMIC DNA]</scope>
    <source>
        <strain evidence="2 3">NBRC 105367</strain>
    </source>
</reference>
<feature type="region of interest" description="Disordered" evidence="1">
    <location>
        <begin position="1"/>
        <end position="23"/>
    </location>
</feature>
<feature type="region of interest" description="Disordered" evidence="1">
    <location>
        <begin position="156"/>
        <end position="188"/>
    </location>
</feature>
<evidence type="ECO:0000313" key="2">
    <source>
        <dbReference type="EMBL" id="BCB89942.1"/>
    </source>
</evidence>
<name>A0A6F8YUZ7_9ACTN</name>
<dbReference type="EMBL" id="AP022871">
    <property type="protein sequence ID" value="BCB89942.1"/>
    <property type="molecule type" value="Genomic_DNA"/>
</dbReference>
<proteinExistence type="predicted"/>
<feature type="compositionally biased region" description="Basic and acidic residues" evidence="1">
    <location>
        <begin position="278"/>
        <end position="287"/>
    </location>
</feature>
<evidence type="ECO:0000256" key="1">
    <source>
        <dbReference type="SAM" id="MobiDB-lite"/>
    </source>
</evidence>
<reference evidence="2 3" key="2">
    <citation type="submission" date="2020-03" db="EMBL/GenBank/DDBJ databases">
        <authorList>
            <person name="Ichikawa N."/>
            <person name="Kimura A."/>
            <person name="Kitahashi Y."/>
            <person name="Uohara A."/>
        </authorList>
    </citation>
    <scope>NUCLEOTIDE SEQUENCE [LARGE SCALE GENOMIC DNA]</scope>
    <source>
        <strain evidence="2 3">NBRC 105367</strain>
    </source>
</reference>
<gene>
    <name evidence="2" type="ORF">Psuf_072550</name>
</gene>
<evidence type="ECO:0000313" key="3">
    <source>
        <dbReference type="Proteomes" id="UP000503011"/>
    </source>
</evidence>
<feature type="region of interest" description="Disordered" evidence="1">
    <location>
        <begin position="323"/>
        <end position="346"/>
    </location>
</feature>
<accession>A0A6F8YUZ7</accession>
<dbReference type="KEGG" id="psuu:Psuf_072550"/>
<dbReference type="Proteomes" id="UP000503011">
    <property type="component" value="Chromosome"/>
</dbReference>
<keyword evidence="3" id="KW-1185">Reference proteome</keyword>
<sequence>MVTGDGRRARHAPHPLVEVRDVGDEPGEDVALRRVEILVVDQGGERVAAQSGQHLEVERVAAAGAQDQRAPVPGQLRQERVDVVRPEVGEADVGGVRAGVRDRLDHTGQWLPGAERDRDEGRAPRWLADQVLGQLQRRLVGPVQVVQQQRDTGCAGGVEEPAYAREDPRPVHRRALPSGQPVAVEGAPQRGGLFGRAVVQQRAQGLRVRRERHVLLELGGLAGADQQPGRRRPPLKLPQHAGLADPRLAVEHDRRQPAAGHGRHGRVERLQLGSATDQGHRRTDARRTCGHGTSPRFAAPDPFRCLGPRIGPDFCVVSRIPSARARQQAGAGGPGPAALVSAGGTG</sequence>
<protein>
    <submittedName>
        <fullName evidence="2">Uncharacterized protein</fullName>
    </submittedName>
</protein>
<feature type="compositionally biased region" description="Low complexity" evidence="1">
    <location>
        <begin position="336"/>
        <end position="346"/>
    </location>
</feature>
<feature type="region of interest" description="Disordered" evidence="1">
    <location>
        <begin position="223"/>
        <end position="299"/>
    </location>
</feature>
<dbReference type="AlphaFoldDB" id="A0A6F8YUZ7"/>
<organism evidence="2 3">
    <name type="scientific">Phytohabitans suffuscus</name>
    <dbReference type="NCBI Taxonomy" id="624315"/>
    <lineage>
        <taxon>Bacteria</taxon>
        <taxon>Bacillati</taxon>
        <taxon>Actinomycetota</taxon>
        <taxon>Actinomycetes</taxon>
        <taxon>Micromonosporales</taxon>
        <taxon>Micromonosporaceae</taxon>
    </lineage>
</organism>